<protein>
    <submittedName>
        <fullName evidence="1">Uncharacterized protein</fullName>
    </submittedName>
</protein>
<accession>A0ABV0QNY4</accession>
<gene>
    <name evidence="1" type="ORF">XENOCAPTIV_000173</name>
</gene>
<evidence type="ECO:0000313" key="2">
    <source>
        <dbReference type="Proteomes" id="UP001434883"/>
    </source>
</evidence>
<name>A0ABV0QNY4_9TELE</name>
<evidence type="ECO:0000313" key="1">
    <source>
        <dbReference type="EMBL" id="MEQ2197551.1"/>
    </source>
</evidence>
<sequence>MHCSLSNIPGKHVCLCKIYQFLICMYHGQEKKKKKSFASSCRFSCRSVARNNPILQFMMTDCTDHSMTSCKRRQRVNRSHKPLTQLHSFYTNHFSINCKSVTSQ</sequence>
<reference evidence="1 2" key="1">
    <citation type="submission" date="2021-06" db="EMBL/GenBank/DDBJ databases">
        <authorList>
            <person name="Palmer J.M."/>
        </authorList>
    </citation>
    <scope>NUCLEOTIDE SEQUENCE [LARGE SCALE GENOMIC DNA]</scope>
    <source>
        <strain evidence="1 2">XC_2019</strain>
        <tissue evidence="1">Muscle</tissue>
    </source>
</reference>
<comment type="caution">
    <text evidence="1">The sequence shown here is derived from an EMBL/GenBank/DDBJ whole genome shotgun (WGS) entry which is preliminary data.</text>
</comment>
<dbReference type="EMBL" id="JAHRIN010017818">
    <property type="protein sequence ID" value="MEQ2197551.1"/>
    <property type="molecule type" value="Genomic_DNA"/>
</dbReference>
<organism evidence="1 2">
    <name type="scientific">Xenoophorus captivus</name>
    <dbReference type="NCBI Taxonomy" id="1517983"/>
    <lineage>
        <taxon>Eukaryota</taxon>
        <taxon>Metazoa</taxon>
        <taxon>Chordata</taxon>
        <taxon>Craniata</taxon>
        <taxon>Vertebrata</taxon>
        <taxon>Euteleostomi</taxon>
        <taxon>Actinopterygii</taxon>
        <taxon>Neopterygii</taxon>
        <taxon>Teleostei</taxon>
        <taxon>Neoteleostei</taxon>
        <taxon>Acanthomorphata</taxon>
        <taxon>Ovalentaria</taxon>
        <taxon>Atherinomorphae</taxon>
        <taxon>Cyprinodontiformes</taxon>
        <taxon>Goodeidae</taxon>
        <taxon>Xenoophorus</taxon>
    </lineage>
</organism>
<dbReference type="Proteomes" id="UP001434883">
    <property type="component" value="Unassembled WGS sequence"/>
</dbReference>
<proteinExistence type="predicted"/>
<keyword evidence="2" id="KW-1185">Reference proteome</keyword>